<dbReference type="Proteomes" id="UP000319103">
    <property type="component" value="Unassembled WGS sequence"/>
</dbReference>
<dbReference type="OrthoDB" id="4246518at2"/>
<accession>A0A540WFC3</accession>
<reference evidence="1 2" key="1">
    <citation type="submission" date="2019-06" db="EMBL/GenBank/DDBJ databases">
        <title>Description of Kitasatospora acidophila sp. nov. isolated from pine grove soil, and reclassification of Streptomyces novaecaesareae to Kitasatospora novaeceasareae comb. nov.</title>
        <authorList>
            <person name="Kim M.J."/>
        </authorList>
    </citation>
    <scope>NUCLEOTIDE SEQUENCE [LARGE SCALE GENOMIC DNA]</scope>
    <source>
        <strain evidence="1 2">MMS16-CNU292</strain>
    </source>
</reference>
<evidence type="ECO:0000313" key="2">
    <source>
        <dbReference type="Proteomes" id="UP000319103"/>
    </source>
</evidence>
<organism evidence="1 2">
    <name type="scientific">Kitasatospora acidiphila</name>
    <dbReference type="NCBI Taxonomy" id="2567942"/>
    <lineage>
        <taxon>Bacteria</taxon>
        <taxon>Bacillati</taxon>
        <taxon>Actinomycetota</taxon>
        <taxon>Actinomycetes</taxon>
        <taxon>Kitasatosporales</taxon>
        <taxon>Streptomycetaceae</taxon>
        <taxon>Kitasatospora</taxon>
    </lineage>
</organism>
<dbReference type="EMBL" id="VIGB01000003">
    <property type="protein sequence ID" value="TQF07719.1"/>
    <property type="molecule type" value="Genomic_DNA"/>
</dbReference>
<comment type="caution">
    <text evidence="1">The sequence shown here is derived from an EMBL/GenBank/DDBJ whole genome shotgun (WGS) entry which is preliminary data.</text>
</comment>
<keyword evidence="2" id="KW-1185">Reference proteome</keyword>
<name>A0A540WFC3_9ACTN</name>
<dbReference type="AlphaFoldDB" id="A0A540WFC3"/>
<evidence type="ECO:0000313" key="1">
    <source>
        <dbReference type="EMBL" id="TQF07719.1"/>
    </source>
</evidence>
<proteinExistence type="predicted"/>
<protein>
    <submittedName>
        <fullName evidence="1">Uncharacterized protein</fullName>
    </submittedName>
</protein>
<sequence length="134" mass="13888">MDALLGQIVPAISAAVGAYGTGVLTRAEDAAADETIRLGQRLLDRILRRRPEPVPVRNAVSDLAEAGGDPDALAALRFQIRQVLVGDQQFAAELAELLPPGATVHAAGDRSVAVGGTNSGIISTGDQAVNVQRR</sequence>
<gene>
    <name evidence="1" type="ORF">E6W39_33160</name>
</gene>